<feature type="region of interest" description="Disordered" evidence="1">
    <location>
        <begin position="1"/>
        <end position="39"/>
    </location>
</feature>
<evidence type="ECO:0000256" key="1">
    <source>
        <dbReference type="SAM" id="MobiDB-lite"/>
    </source>
</evidence>
<sequence length="69" mass="7647">MVDGRNEERNGGGSSGRKTMYLKDQLGEGAGPRRRHRPLTTDISVISSFQLEPDKHGELEVQVGQPELK</sequence>
<protein>
    <submittedName>
        <fullName evidence="2">Uncharacterized protein</fullName>
    </submittedName>
</protein>
<evidence type="ECO:0000313" key="2">
    <source>
        <dbReference type="EMBL" id="GBP78372.1"/>
    </source>
</evidence>
<feature type="compositionally biased region" description="Basic and acidic residues" evidence="1">
    <location>
        <begin position="1"/>
        <end position="10"/>
    </location>
</feature>
<gene>
    <name evidence="2" type="ORF">EVAR_25708_1</name>
</gene>
<organism evidence="2 3">
    <name type="scientific">Eumeta variegata</name>
    <name type="common">Bagworm moth</name>
    <name type="synonym">Eumeta japonica</name>
    <dbReference type="NCBI Taxonomy" id="151549"/>
    <lineage>
        <taxon>Eukaryota</taxon>
        <taxon>Metazoa</taxon>
        <taxon>Ecdysozoa</taxon>
        <taxon>Arthropoda</taxon>
        <taxon>Hexapoda</taxon>
        <taxon>Insecta</taxon>
        <taxon>Pterygota</taxon>
        <taxon>Neoptera</taxon>
        <taxon>Endopterygota</taxon>
        <taxon>Lepidoptera</taxon>
        <taxon>Glossata</taxon>
        <taxon>Ditrysia</taxon>
        <taxon>Tineoidea</taxon>
        <taxon>Psychidae</taxon>
        <taxon>Oiketicinae</taxon>
        <taxon>Eumeta</taxon>
    </lineage>
</organism>
<evidence type="ECO:0000313" key="3">
    <source>
        <dbReference type="Proteomes" id="UP000299102"/>
    </source>
</evidence>
<dbReference type="Proteomes" id="UP000299102">
    <property type="component" value="Unassembled WGS sequence"/>
</dbReference>
<proteinExistence type="predicted"/>
<dbReference type="EMBL" id="BGZK01001367">
    <property type="protein sequence ID" value="GBP78372.1"/>
    <property type="molecule type" value="Genomic_DNA"/>
</dbReference>
<reference evidence="2 3" key="1">
    <citation type="journal article" date="2019" name="Commun. Biol.">
        <title>The bagworm genome reveals a unique fibroin gene that provides high tensile strength.</title>
        <authorList>
            <person name="Kono N."/>
            <person name="Nakamura H."/>
            <person name="Ohtoshi R."/>
            <person name="Tomita M."/>
            <person name="Numata K."/>
            <person name="Arakawa K."/>
        </authorList>
    </citation>
    <scope>NUCLEOTIDE SEQUENCE [LARGE SCALE GENOMIC DNA]</scope>
</reference>
<accession>A0A4C1YTZ1</accession>
<comment type="caution">
    <text evidence="2">The sequence shown here is derived from an EMBL/GenBank/DDBJ whole genome shotgun (WGS) entry which is preliminary data.</text>
</comment>
<dbReference type="AlphaFoldDB" id="A0A4C1YTZ1"/>
<keyword evidence="3" id="KW-1185">Reference proteome</keyword>
<name>A0A4C1YTZ1_EUMVA</name>